<dbReference type="Proteomes" id="UP000297299">
    <property type="component" value="Unassembled WGS sequence"/>
</dbReference>
<gene>
    <name evidence="1" type="ORF">BOTCAL_0064g00100</name>
</gene>
<comment type="caution">
    <text evidence="1">The sequence shown here is derived from an EMBL/GenBank/DDBJ whole genome shotgun (WGS) entry which is preliminary data.</text>
</comment>
<protein>
    <submittedName>
        <fullName evidence="1">Uncharacterized protein</fullName>
    </submittedName>
</protein>
<accession>A0A4Y8D9K1</accession>
<dbReference type="AlphaFoldDB" id="A0A4Y8D9K1"/>
<organism evidence="1 2">
    <name type="scientific">Botryotinia calthae</name>
    <dbReference type="NCBI Taxonomy" id="38488"/>
    <lineage>
        <taxon>Eukaryota</taxon>
        <taxon>Fungi</taxon>
        <taxon>Dikarya</taxon>
        <taxon>Ascomycota</taxon>
        <taxon>Pezizomycotina</taxon>
        <taxon>Leotiomycetes</taxon>
        <taxon>Helotiales</taxon>
        <taxon>Sclerotiniaceae</taxon>
        <taxon>Botryotinia</taxon>
    </lineage>
</organism>
<dbReference type="EMBL" id="PHWZ01000064">
    <property type="protein sequence ID" value="TEY75200.1"/>
    <property type="molecule type" value="Genomic_DNA"/>
</dbReference>
<keyword evidence="2" id="KW-1185">Reference proteome</keyword>
<evidence type="ECO:0000313" key="2">
    <source>
        <dbReference type="Proteomes" id="UP000297299"/>
    </source>
</evidence>
<proteinExistence type="predicted"/>
<reference evidence="1 2" key="1">
    <citation type="submission" date="2017-11" db="EMBL/GenBank/DDBJ databases">
        <title>Comparative genomics of Botrytis spp.</title>
        <authorList>
            <person name="Valero-Jimenez C.A."/>
            <person name="Tapia P."/>
            <person name="Veloso J."/>
            <person name="Silva-Moreno E."/>
            <person name="Staats M."/>
            <person name="Valdes J.H."/>
            <person name="Van Kan J.A.L."/>
        </authorList>
    </citation>
    <scope>NUCLEOTIDE SEQUENCE [LARGE SCALE GENOMIC DNA]</scope>
    <source>
        <strain evidence="1 2">MUCL2830</strain>
    </source>
</reference>
<sequence>MCRLTKTITYYCDDNQVSPQHIYLNPEPEQWEGCLSHHNAKLRGRRFSAPKRTCSDAPDQVPLVDSICPDCQSQWGNEHTAIISAHMKATLQRMDDLCGLFNNPIKLGAEMRSSCVRLERNVY</sequence>
<name>A0A4Y8D9K1_9HELO</name>
<dbReference type="OrthoDB" id="3470693at2759"/>
<evidence type="ECO:0000313" key="1">
    <source>
        <dbReference type="EMBL" id="TEY75200.1"/>
    </source>
</evidence>